<keyword evidence="8" id="KW-0131">Cell cycle</keyword>
<dbReference type="InterPro" id="IPR004107">
    <property type="entry name" value="Integrase_SAM-like_N"/>
</dbReference>
<comment type="subcellular location">
    <subcellularLocation>
        <location evidence="1">Cytoplasm</location>
    </subcellularLocation>
</comment>
<sequence>MQNMLPHFDEFLLSLRSNQYSLETIYNYEHDLMVFDLFLEKDAKIPFDGMSKKTIDLYKAFLISKDRKTPKKLMRGRVQLSAGSINRMLSTLRRYLAYLGDNDYPAPIYPNDIKLVKMPRPHARVAEFQQLVELIESPVHFEKNKNIAKRNRAMLETLFATGMRISELLSLNKDQLDRSGKIFIRGKGKKERFVYLTERAKNCIKKYLDTRTDEYPALFIPYRGQNAGTTRARISPNYLQMKIKRYKEQLGINVPTSAHSLRHGFATYMAEQGANPAALQILLGHESLHTTTRYVHASDKYAERTHKEFHPLK</sequence>
<evidence type="ECO:0000313" key="12">
    <source>
        <dbReference type="EMBL" id="OHA02583.1"/>
    </source>
</evidence>
<evidence type="ECO:0000256" key="7">
    <source>
        <dbReference type="ARBA" id="ARBA00023172"/>
    </source>
</evidence>
<keyword evidence="2" id="KW-0963">Cytoplasm</keyword>
<dbReference type="GO" id="GO:0007059">
    <property type="term" value="P:chromosome segregation"/>
    <property type="evidence" value="ECO:0007669"/>
    <property type="project" value="UniProtKB-KW"/>
</dbReference>
<dbReference type="Gene3D" id="1.10.150.130">
    <property type="match status" value="1"/>
</dbReference>
<dbReference type="GO" id="GO:0015074">
    <property type="term" value="P:DNA integration"/>
    <property type="evidence" value="ECO:0007669"/>
    <property type="project" value="UniProtKB-KW"/>
</dbReference>
<dbReference type="InterPro" id="IPR044068">
    <property type="entry name" value="CB"/>
</dbReference>
<evidence type="ECO:0008006" key="14">
    <source>
        <dbReference type="Google" id="ProtNLM"/>
    </source>
</evidence>
<dbReference type="PANTHER" id="PTHR30349:SF77">
    <property type="entry name" value="TYROSINE RECOMBINASE XERC"/>
    <property type="match status" value="1"/>
</dbReference>
<dbReference type="AlphaFoldDB" id="A0A1G2KTC1"/>
<organism evidence="12 13">
    <name type="scientific">Candidatus Sungbacteria bacterium RIFCSPHIGHO2_02_FULL_53_17</name>
    <dbReference type="NCBI Taxonomy" id="1802275"/>
    <lineage>
        <taxon>Bacteria</taxon>
        <taxon>Candidatus Sungiibacteriota</taxon>
    </lineage>
</organism>
<dbReference type="InterPro" id="IPR013762">
    <property type="entry name" value="Integrase-like_cat_sf"/>
</dbReference>
<dbReference type="Pfam" id="PF02899">
    <property type="entry name" value="Phage_int_SAM_1"/>
    <property type="match status" value="1"/>
</dbReference>
<keyword evidence="3" id="KW-0132">Cell division</keyword>
<evidence type="ECO:0000256" key="9">
    <source>
        <dbReference type="PROSITE-ProRule" id="PRU01248"/>
    </source>
</evidence>
<dbReference type="InterPro" id="IPR011010">
    <property type="entry name" value="DNA_brk_join_enz"/>
</dbReference>
<evidence type="ECO:0000256" key="2">
    <source>
        <dbReference type="ARBA" id="ARBA00022490"/>
    </source>
</evidence>
<dbReference type="GO" id="GO:0005737">
    <property type="term" value="C:cytoplasm"/>
    <property type="evidence" value="ECO:0007669"/>
    <property type="project" value="UniProtKB-SubCell"/>
</dbReference>
<dbReference type="PROSITE" id="PS51900">
    <property type="entry name" value="CB"/>
    <property type="match status" value="1"/>
</dbReference>
<dbReference type="InterPro" id="IPR002104">
    <property type="entry name" value="Integrase_catalytic"/>
</dbReference>
<keyword evidence="4" id="KW-0159">Chromosome partition</keyword>
<dbReference type="PANTHER" id="PTHR30349">
    <property type="entry name" value="PHAGE INTEGRASE-RELATED"/>
    <property type="match status" value="1"/>
</dbReference>
<dbReference type="Proteomes" id="UP000177177">
    <property type="component" value="Unassembled WGS sequence"/>
</dbReference>
<dbReference type="GO" id="GO:0006310">
    <property type="term" value="P:DNA recombination"/>
    <property type="evidence" value="ECO:0007669"/>
    <property type="project" value="UniProtKB-KW"/>
</dbReference>
<evidence type="ECO:0000259" key="11">
    <source>
        <dbReference type="PROSITE" id="PS51900"/>
    </source>
</evidence>
<evidence type="ECO:0000256" key="4">
    <source>
        <dbReference type="ARBA" id="ARBA00022829"/>
    </source>
</evidence>
<comment type="caution">
    <text evidence="12">The sequence shown here is derived from an EMBL/GenBank/DDBJ whole genome shotgun (WGS) entry which is preliminary data.</text>
</comment>
<evidence type="ECO:0000313" key="13">
    <source>
        <dbReference type="Proteomes" id="UP000177177"/>
    </source>
</evidence>
<dbReference type="Gene3D" id="1.10.443.10">
    <property type="entry name" value="Intergrase catalytic core"/>
    <property type="match status" value="1"/>
</dbReference>
<keyword evidence="6 9" id="KW-0238">DNA-binding</keyword>
<feature type="domain" description="Core-binding (CB)" evidence="11">
    <location>
        <begin position="2"/>
        <end position="100"/>
    </location>
</feature>
<dbReference type="Pfam" id="PF00589">
    <property type="entry name" value="Phage_integrase"/>
    <property type="match status" value="1"/>
</dbReference>
<gene>
    <name evidence="12" type="ORF">A3C92_02985</name>
</gene>
<proteinExistence type="predicted"/>
<protein>
    <recommendedName>
        <fullName evidence="14">Tyrosine recombinase XerC</fullName>
    </recommendedName>
</protein>
<feature type="domain" description="Tyr recombinase" evidence="10">
    <location>
        <begin position="119"/>
        <end position="307"/>
    </location>
</feature>
<evidence type="ECO:0000256" key="1">
    <source>
        <dbReference type="ARBA" id="ARBA00004496"/>
    </source>
</evidence>
<evidence type="ECO:0000256" key="3">
    <source>
        <dbReference type="ARBA" id="ARBA00022618"/>
    </source>
</evidence>
<dbReference type="EMBL" id="MHQN01000033">
    <property type="protein sequence ID" value="OHA02583.1"/>
    <property type="molecule type" value="Genomic_DNA"/>
</dbReference>
<dbReference type="PROSITE" id="PS51898">
    <property type="entry name" value="TYR_RECOMBINASE"/>
    <property type="match status" value="1"/>
</dbReference>
<evidence type="ECO:0000256" key="6">
    <source>
        <dbReference type="ARBA" id="ARBA00023125"/>
    </source>
</evidence>
<name>A0A1G2KTC1_9BACT</name>
<dbReference type="InterPro" id="IPR010998">
    <property type="entry name" value="Integrase_recombinase_N"/>
</dbReference>
<evidence type="ECO:0000256" key="5">
    <source>
        <dbReference type="ARBA" id="ARBA00022908"/>
    </source>
</evidence>
<keyword evidence="7" id="KW-0233">DNA recombination</keyword>
<reference evidence="12 13" key="1">
    <citation type="journal article" date="2016" name="Nat. Commun.">
        <title>Thousands of microbial genomes shed light on interconnected biogeochemical processes in an aquifer system.</title>
        <authorList>
            <person name="Anantharaman K."/>
            <person name="Brown C.T."/>
            <person name="Hug L.A."/>
            <person name="Sharon I."/>
            <person name="Castelle C.J."/>
            <person name="Probst A.J."/>
            <person name="Thomas B.C."/>
            <person name="Singh A."/>
            <person name="Wilkins M.J."/>
            <person name="Karaoz U."/>
            <person name="Brodie E.L."/>
            <person name="Williams K.H."/>
            <person name="Hubbard S.S."/>
            <person name="Banfield J.F."/>
        </authorList>
    </citation>
    <scope>NUCLEOTIDE SEQUENCE [LARGE SCALE GENOMIC DNA]</scope>
</reference>
<dbReference type="GO" id="GO:0003677">
    <property type="term" value="F:DNA binding"/>
    <property type="evidence" value="ECO:0007669"/>
    <property type="project" value="UniProtKB-UniRule"/>
</dbReference>
<keyword evidence="5" id="KW-0229">DNA integration</keyword>
<dbReference type="InterPro" id="IPR050090">
    <property type="entry name" value="Tyrosine_recombinase_XerCD"/>
</dbReference>
<evidence type="ECO:0000256" key="8">
    <source>
        <dbReference type="ARBA" id="ARBA00023306"/>
    </source>
</evidence>
<accession>A0A1G2KTC1</accession>
<evidence type="ECO:0000259" key="10">
    <source>
        <dbReference type="PROSITE" id="PS51898"/>
    </source>
</evidence>
<dbReference type="GO" id="GO:0051301">
    <property type="term" value="P:cell division"/>
    <property type="evidence" value="ECO:0007669"/>
    <property type="project" value="UniProtKB-KW"/>
</dbReference>
<dbReference type="SUPFAM" id="SSF56349">
    <property type="entry name" value="DNA breaking-rejoining enzymes"/>
    <property type="match status" value="1"/>
</dbReference>